<dbReference type="GO" id="GO:0004653">
    <property type="term" value="F:polypeptide N-acetylgalactosaminyltransferase activity"/>
    <property type="evidence" value="ECO:0007669"/>
    <property type="project" value="TreeGrafter"/>
</dbReference>
<feature type="signal peptide" evidence="7">
    <location>
        <begin position="1"/>
        <end position="27"/>
    </location>
</feature>
<keyword evidence="1 6" id="KW-0645">Protease</keyword>
<evidence type="ECO:0000256" key="7">
    <source>
        <dbReference type="SAM" id="SignalP"/>
    </source>
</evidence>
<dbReference type="RefSeq" id="WP_285994800.1">
    <property type="nucleotide sequence ID" value="NZ_CP127295.1"/>
</dbReference>
<dbReference type="InterPro" id="IPR015500">
    <property type="entry name" value="Peptidase_S8_subtilisin-rel"/>
</dbReference>
<evidence type="ECO:0000256" key="1">
    <source>
        <dbReference type="ARBA" id="ARBA00022670"/>
    </source>
</evidence>
<keyword evidence="5" id="KW-1015">Disulfide bond</keyword>
<dbReference type="PROSITE" id="PS51318">
    <property type="entry name" value="TAT"/>
    <property type="match status" value="1"/>
</dbReference>
<evidence type="ECO:0000256" key="3">
    <source>
        <dbReference type="ARBA" id="ARBA00022801"/>
    </source>
</evidence>
<protein>
    <submittedName>
        <fullName evidence="9">Ricin-type beta-trefoil lectin domain protein</fullName>
    </submittedName>
</protein>
<feature type="domain" description="Ricin B lectin" evidence="8">
    <location>
        <begin position="1230"/>
        <end position="1358"/>
    </location>
</feature>
<keyword evidence="7" id="KW-0732">Signal</keyword>
<name>A0A9Y2JGQ8_9PSEU</name>
<sequence>MKMLRRAAVAAAAIAMGTAGLTVPAQAAAPPPAPVAPGLTSPAPHQVIPKTESGDVVLYVDGQQAALTSAATKAGGKVVASRADRAEITLPADKVAALAQQPGVTDVRHPDRAIPMGTIDSEGLAASGANAWKAANGKQGDGVKIGIIDPGYGGLADSQAVGALPGQVATNLGTCADGGQSTTHGTSIAEIVHAMAPNATLYLACAGTSMEFGPAATWLQQQGVQVITAALGFLTSGRGDGTGVAGSPADVVRSLGQAGILWSVAAGNLALEHYTGTATTAADGFVTYAGQSNEANGFTLNAGGTATVGLRWDAWPKTTQEFDLYVSTSPTPPKSATDPGVVFASNGQANVGGGAEPTVEATVSNPSSTAAQSYYVYIKNVNAQQTDRLDLFVNGTSNSLNFHSAAGSVTEPATSPYATAVGASAANSGSVEPFSGQGPTIDGRMKPDLTGYDNVSTSQWGNGAFGGTSAAAAHVAGAAALLKSQFPALDAVRLQNELFARANPAKSDNVWGHGGLYLGLPSTPPATVGSGYTPLDPTVRVDGHFQAPNTTTSTTFTDAGVPADATAVEVTVTARSAPDQNNGVDVPSEVDVFPTDPASSGSRATAVPVSVGGDGNFTSVNMIVTLGPDHGVRIRTGGGWVWTALDLRGYFSPSGGSTYVPLASPARVLDTRGLGGSPKTGALKGGDVYALPVRGVNGVPSNATAVAVNVTTLQSTQQQAIDAYGQTASGTTLITAHTAKRRSASAIVPVGQDGAIHLKDQNAGQTQVVVDVLGAFASGAGARYVPLPQPVRVADTATGTGGRSTPLGDGESAGFVVAGQAGIPADATGAVLTATARDDNVDTELSAYPEESAFSPVTSFAAKQGEPAATTLLPGLGASGKVDVRAEHGPAAVALDAWGYFTGGSQVAANTTDCAVPSGGAGYTAAFDGRAESGLDGWQSTGTKATAQGCVLQTGTGNSDVTWYSQHSLENDYTLKLDWKTDTASALSNVLVGFANPGSDSAAPGSIAVRIAPNGTGAQGTGAVNGQAPGGTGAVKPLGQWNTFEITVSWNTVLVSLNGTRINGFTTASPSALAANTYIGVSNSGAGDPVKFRDIRIKRNEPVASGAVTSGGGSCLDLQNYDITALTLWTYTCNGSPAQTFTRAGDGTLAVAGRCVDASGGTTGGTPVGLRACDGSLAQQWVARDDGSLIGAASGLCLTASGPSPRASLSLKDCTAGSGSTQGWQLPAQHGLVGEVTGPGGRCLDVPDNDPTQNSVFLYDCNRSPAQQWVSVGDGTLRVDGKCLDSGGNPQTGADAPGIGVPQLPCSGASTQQWVAQPGGAIVNPVSGLCLAALSGDLHAGVVVDTCSGSAMQQWHLAAQTQVRGQLVGIGGKCVDSDVADNATVHLWDCDRTAPQFFNTNGDGTFQAQGKCLDTGATGPGSGVIKNPCSGSSTQQWDVQPDGYLVNVGTGTVLDDQFGSTANGNALQIWTANGGPQQKWSTPLRANLAGA</sequence>
<dbReference type="SMART" id="SM00458">
    <property type="entry name" value="RICIN"/>
    <property type="match status" value="3"/>
</dbReference>
<dbReference type="InterPro" id="IPR000209">
    <property type="entry name" value="Peptidase_S8/S53_dom"/>
</dbReference>
<keyword evidence="3 6" id="KW-0378">Hydrolase</keyword>
<accession>A0A9Y2JGQ8</accession>
<feature type="active site" description="Charge relay system" evidence="6">
    <location>
        <position position="469"/>
    </location>
</feature>
<feature type="domain" description="Ricin B lectin" evidence="8">
    <location>
        <begin position="1364"/>
        <end position="1483"/>
    </location>
</feature>
<dbReference type="PANTHER" id="PTHR11675">
    <property type="entry name" value="N-ACETYLGALACTOSAMINYLTRANSFERASE"/>
    <property type="match status" value="1"/>
</dbReference>
<evidence type="ECO:0000256" key="6">
    <source>
        <dbReference type="PROSITE-ProRule" id="PRU01240"/>
    </source>
</evidence>
<dbReference type="Gene3D" id="3.40.50.200">
    <property type="entry name" value="Peptidase S8/S53 domain"/>
    <property type="match status" value="2"/>
</dbReference>
<feature type="active site" description="Charge relay system" evidence="6">
    <location>
        <position position="184"/>
    </location>
</feature>
<dbReference type="Pfam" id="PF06439">
    <property type="entry name" value="3keto-disac_hyd"/>
    <property type="match status" value="1"/>
</dbReference>
<dbReference type="SUPFAM" id="SSF50370">
    <property type="entry name" value="Ricin B-like lectins"/>
    <property type="match status" value="3"/>
</dbReference>
<organism evidence="9 10">
    <name type="scientific">Amycolatopsis mongoliensis</name>
    <dbReference type="NCBI Taxonomy" id="715475"/>
    <lineage>
        <taxon>Bacteria</taxon>
        <taxon>Bacillati</taxon>
        <taxon>Actinomycetota</taxon>
        <taxon>Actinomycetes</taxon>
        <taxon>Pseudonocardiales</taxon>
        <taxon>Pseudonocardiaceae</taxon>
        <taxon>Amycolatopsis</taxon>
    </lineage>
</organism>
<keyword evidence="10" id="KW-1185">Reference proteome</keyword>
<dbReference type="Gene3D" id="2.80.10.50">
    <property type="match status" value="3"/>
</dbReference>
<evidence type="ECO:0000256" key="5">
    <source>
        <dbReference type="ARBA" id="ARBA00023157"/>
    </source>
</evidence>
<dbReference type="InterPro" id="IPR010496">
    <property type="entry name" value="AL/BT2_dom"/>
</dbReference>
<dbReference type="GO" id="GO:0006493">
    <property type="term" value="P:protein O-linked glycosylation"/>
    <property type="evidence" value="ECO:0007669"/>
    <property type="project" value="TreeGrafter"/>
</dbReference>
<dbReference type="Pfam" id="PF00652">
    <property type="entry name" value="Ricin_B_lectin"/>
    <property type="match status" value="3"/>
</dbReference>
<evidence type="ECO:0000313" key="9">
    <source>
        <dbReference type="EMBL" id="WIX98315.1"/>
    </source>
</evidence>
<feature type="chain" id="PRO_5040772796" evidence="7">
    <location>
        <begin position="28"/>
        <end position="1491"/>
    </location>
</feature>
<dbReference type="PRINTS" id="PR00723">
    <property type="entry name" value="SUBTILISIN"/>
</dbReference>
<dbReference type="GO" id="GO:0006508">
    <property type="term" value="P:proteolysis"/>
    <property type="evidence" value="ECO:0007669"/>
    <property type="project" value="UniProtKB-KW"/>
</dbReference>
<keyword evidence="2" id="KW-0430">Lectin</keyword>
<dbReference type="KEGG" id="amog:QRX60_30130"/>
<comment type="similarity">
    <text evidence="6">Belongs to the peptidase S8 family.</text>
</comment>
<dbReference type="InterPro" id="IPR006311">
    <property type="entry name" value="TAT_signal"/>
</dbReference>
<dbReference type="SUPFAM" id="SSF52743">
    <property type="entry name" value="Subtilisin-like"/>
    <property type="match status" value="1"/>
</dbReference>
<dbReference type="PANTHER" id="PTHR11675:SF126">
    <property type="entry name" value="RICIN B LECTIN DOMAIN-CONTAINING PROTEIN"/>
    <property type="match status" value="1"/>
</dbReference>
<dbReference type="Gene3D" id="2.60.120.560">
    <property type="entry name" value="Exo-inulinase, domain 1"/>
    <property type="match status" value="1"/>
</dbReference>
<dbReference type="EMBL" id="CP127295">
    <property type="protein sequence ID" value="WIX98315.1"/>
    <property type="molecule type" value="Genomic_DNA"/>
</dbReference>
<dbReference type="Pfam" id="PF00082">
    <property type="entry name" value="Peptidase_S8"/>
    <property type="match status" value="1"/>
</dbReference>
<dbReference type="PROSITE" id="PS51892">
    <property type="entry name" value="SUBTILASE"/>
    <property type="match status" value="1"/>
</dbReference>
<proteinExistence type="inferred from homology"/>
<dbReference type="GO" id="GO:0004252">
    <property type="term" value="F:serine-type endopeptidase activity"/>
    <property type="evidence" value="ECO:0007669"/>
    <property type="project" value="UniProtKB-UniRule"/>
</dbReference>
<evidence type="ECO:0000256" key="2">
    <source>
        <dbReference type="ARBA" id="ARBA00022734"/>
    </source>
</evidence>
<dbReference type="InterPro" id="IPR000772">
    <property type="entry name" value="Ricin_B_lectin"/>
</dbReference>
<dbReference type="PROSITE" id="PS50231">
    <property type="entry name" value="RICIN_B_LECTIN"/>
    <property type="match status" value="3"/>
</dbReference>
<keyword evidence="4 6" id="KW-0720">Serine protease</keyword>
<feature type="active site" description="Charge relay system" evidence="6">
    <location>
        <position position="149"/>
    </location>
</feature>
<reference evidence="9 10" key="1">
    <citation type="submission" date="2023-06" db="EMBL/GenBank/DDBJ databases">
        <authorList>
            <person name="Oyuntsetseg B."/>
            <person name="Kim S.B."/>
        </authorList>
    </citation>
    <scope>NUCLEOTIDE SEQUENCE [LARGE SCALE GENOMIC DNA]</scope>
    <source>
        <strain evidence="9 10">4-36</strain>
    </source>
</reference>
<dbReference type="GO" id="GO:0030246">
    <property type="term" value="F:carbohydrate binding"/>
    <property type="evidence" value="ECO:0007669"/>
    <property type="project" value="UniProtKB-KW"/>
</dbReference>
<feature type="domain" description="Ricin B lectin" evidence="8">
    <location>
        <begin position="1105"/>
        <end position="1227"/>
    </location>
</feature>
<dbReference type="Proteomes" id="UP001239397">
    <property type="component" value="Chromosome"/>
</dbReference>
<evidence type="ECO:0000256" key="4">
    <source>
        <dbReference type="ARBA" id="ARBA00022825"/>
    </source>
</evidence>
<evidence type="ECO:0000313" key="10">
    <source>
        <dbReference type="Proteomes" id="UP001239397"/>
    </source>
</evidence>
<evidence type="ECO:0000259" key="8">
    <source>
        <dbReference type="SMART" id="SM00458"/>
    </source>
</evidence>
<dbReference type="InterPro" id="IPR035992">
    <property type="entry name" value="Ricin_B-like_lectins"/>
</dbReference>
<dbReference type="InterPro" id="IPR036852">
    <property type="entry name" value="Peptidase_S8/S53_dom_sf"/>
</dbReference>
<gene>
    <name evidence="9" type="ORF">QRX60_30130</name>
</gene>